<dbReference type="PANTHER" id="PTHR43265">
    <property type="entry name" value="ESTERASE ESTD"/>
    <property type="match status" value="1"/>
</dbReference>
<dbReference type="AlphaFoldDB" id="A0A0V8JKN4"/>
<evidence type="ECO:0000313" key="3">
    <source>
        <dbReference type="Proteomes" id="UP000053681"/>
    </source>
</evidence>
<proteinExistence type="predicted"/>
<dbReference type="Proteomes" id="UP000053681">
    <property type="component" value="Unassembled WGS sequence"/>
</dbReference>
<protein>
    <recommendedName>
        <fullName evidence="1">Serine aminopeptidase S33 domain-containing protein</fullName>
    </recommendedName>
</protein>
<dbReference type="Gene3D" id="3.40.50.1820">
    <property type="entry name" value="alpha/beta hydrolase"/>
    <property type="match status" value="1"/>
</dbReference>
<evidence type="ECO:0000259" key="1">
    <source>
        <dbReference type="Pfam" id="PF12146"/>
    </source>
</evidence>
<dbReference type="GO" id="GO:0052689">
    <property type="term" value="F:carboxylic ester hydrolase activity"/>
    <property type="evidence" value="ECO:0007669"/>
    <property type="project" value="TreeGrafter"/>
</dbReference>
<dbReference type="RefSeq" id="WP_025907948.1">
    <property type="nucleotide sequence ID" value="NZ_KQ758656.1"/>
</dbReference>
<evidence type="ECO:0000313" key="2">
    <source>
        <dbReference type="EMBL" id="KSU87569.1"/>
    </source>
</evidence>
<dbReference type="SUPFAM" id="SSF53474">
    <property type="entry name" value="alpha/beta-Hydrolases"/>
    <property type="match status" value="1"/>
</dbReference>
<dbReference type="InterPro" id="IPR053145">
    <property type="entry name" value="AB_hydrolase_Est10"/>
</dbReference>
<keyword evidence="3" id="KW-1185">Reference proteome</keyword>
<dbReference type="PANTHER" id="PTHR43265:SF1">
    <property type="entry name" value="ESTERASE ESTD"/>
    <property type="match status" value="1"/>
</dbReference>
<sequence length="309" mass="35191">MREKELQLTAVKAMLTIPDEKSGKKPAVLIISGSGPVDYNGNTKKFASNVYRDLAAVFTEMGYVTLRYDKRNLDAFYKTTLTDLIQDAKEAFHALQNQPEVDDKQLFIAGHSEGAMIATMIAEELHATGLILLAGAGQNLIEATEYQRERAYKEISAQGGFKGWLFQKLKVIEKDRQKADNLFKRFKEAEEDVVRVQLVRMNAAWWREHMVVNMHHYYEKLSIPILAITGSKDVQADPNALQTLKPYPTIETVIIKDMNHVLKIQTEEPSMMKLLKQYKQTFSQPIAPELCDVMGSWLTKQIQGRKSHE</sequence>
<feature type="domain" description="Serine aminopeptidase S33" evidence="1">
    <location>
        <begin position="48"/>
        <end position="242"/>
    </location>
</feature>
<dbReference type="InterPro" id="IPR029058">
    <property type="entry name" value="AB_hydrolase_fold"/>
</dbReference>
<dbReference type="InterPro" id="IPR022742">
    <property type="entry name" value="Hydrolase_4"/>
</dbReference>
<name>A0A0V8JKN4_9BACI</name>
<dbReference type="Pfam" id="PF12146">
    <property type="entry name" value="Hydrolase_4"/>
    <property type="match status" value="1"/>
</dbReference>
<comment type="caution">
    <text evidence="2">The sequence shown here is derived from an EMBL/GenBank/DDBJ whole genome shotgun (WGS) entry which is preliminary data.</text>
</comment>
<gene>
    <name evidence="2" type="ORF">AS180_12665</name>
</gene>
<reference evidence="2 3" key="1">
    <citation type="submission" date="2015-11" db="EMBL/GenBank/DDBJ databases">
        <title>Bacillus caseinolyticus sp nov.</title>
        <authorList>
            <person name="Dastager S.G."/>
            <person name="Mawlankar R."/>
        </authorList>
    </citation>
    <scope>NUCLEOTIDE SEQUENCE [LARGE SCALE GENOMIC DNA]</scope>
    <source>
        <strain evidence="2 3">SGD-V-76</strain>
    </source>
</reference>
<dbReference type="EMBL" id="LNQP01000041">
    <property type="protein sequence ID" value="KSU87569.1"/>
    <property type="molecule type" value="Genomic_DNA"/>
</dbReference>
<organism evidence="2 3">
    <name type="scientific">Priestia veravalensis</name>
    <dbReference type="NCBI Taxonomy" id="1414648"/>
    <lineage>
        <taxon>Bacteria</taxon>
        <taxon>Bacillati</taxon>
        <taxon>Bacillota</taxon>
        <taxon>Bacilli</taxon>
        <taxon>Bacillales</taxon>
        <taxon>Bacillaceae</taxon>
        <taxon>Priestia</taxon>
    </lineage>
</organism>
<accession>A0A0V8JKN4</accession>